<name>A0ABV3SWP5_9ACTN</name>
<sequence length="295" mass="30380">MQLFAQQLLLGVSLGAIYALVALSFTTIFQGTKVFNLAQGTVMLLGIFVAAQAAPHTGFWLAALIGLAAGAIATVVIWGLTLAARGSSHLTMTIMTMGVQVVLVSELTRRIGSDFLTTKDPWGASVWHLAGVGIPAARVWAIIVAIVLVGVFFWALRSTPWGAAMRASSEDPVTAELLGISERRVASAAWLIGGVLAVVAGIFLAAAPNPGLDYTSHLVALSAIPAVVIGGLDSSEGAVVGGLIVGVVQGLVTGYAGHYSFLGADIGAVTPYILMVVVLLVKPHGLFGSKEVARV</sequence>
<organism evidence="10 11">
    <name type="scientific">Nocardioides eburneus</name>
    <dbReference type="NCBI Taxonomy" id="3231482"/>
    <lineage>
        <taxon>Bacteria</taxon>
        <taxon>Bacillati</taxon>
        <taxon>Actinomycetota</taxon>
        <taxon>Actinomycetes</taxon>
        <taxon>Propionibacteriales</taxon>
        <taxon>Nocardioidaceae</taxon>
        <taxon>Nocardioides</taxon>
    </lineage>
</organism>
<feature type="transmembrane region" description="Helical" evidence="9">
    <location>
        <begin position="34"/>
        <end position="53"/>
    </location>
</feature>
<feature type="transmembrane region" description="Helical" evidence="9">
    <location>
        <begin position="262"/>
        <end position="281"/>
    </location>
</feature>
<evidence type="ECO:0000256" key="2">
    <source>
        <dbReference type="ARBA" id="ARBA00022448"/>
    </source>
</evidence>
<feature type="transmembrane region" description="Helical" evidence="9">
    <location>
        <begin position="239"/>
        <end position="256"/>
    </location>
</feature>
<comment type="similarity">
    <text evidence="8">Belongs to the binding-protein-dependent transport system permease family. LivHM subfamily.</text>
</comment>
<keyword evidence="3" id="KW-1003">Cell membrane</keyword>
<dbReference type="InterPro" id="IPR052157">
    <property type="entry name" value="BCAA_transport_permease"/>
</dbReference>
<protein>
    <submittedName>
        <fullName evidence="10">Branched-chain amino acid ABC transporter permease</fullName>
    </submittedName>
</protein>
<keyword evidence="7 9" id="KW-0472">Membrane</keyword>
<evidence type="ECO:0000256" key="5">
    <source>
        <dbReference type="ARBA" id="ARBA00022970"/>
    </source>
</evidence>
<feature type="transmembrane region" description="Helical" evidence="9">
    <location>
        <begin position="188"/>
        <end position="208"/>
    </location>
</feature>
<proteinExistence type="inferred from homology"/>
<evidence type="ECO:0000256" key="3">
    <source>
        <dbReference type="ARBA" id="ARBA00022475"/>
    </source>
</evidence>
<evidence type="ECO:0000256" key="7">
    <source>
        <dbReference type="ARBA" id="ARBA00023136"/>
    </source>
</evidence>
<evidence type="ECO:0000313" key="11">
    <source>
        <dbReference type="Proteomes" id="UP001556631"/>
    </source>
</evidence>
<evidence type="ECO:0000256" key="6">
    <source>
        <dbReference type="ARBA" id="ARBA00022989"/>
    </source>
</evidence>
<dbReference type="PANTHER" id="PTHR11795:SF450">
    <property type="entry name" value="ABC TRANSPORTER PERMEASE PROTEIN"/>
    <property type="match status" value="1"/>
</dbReference>
<keyword evidence="5" id="KW-0029">Amino-acid transport</keyword>
<evidence type="ECO:0000313" key="10">
    <source>
        <dbReference type="EMBL" id="MEX0427273.1"/>
    </source>
</evidence>
<dbReference type="PANTHER" id="PTHR11795">
    <property type="entry name" value="BRANCHED-CHAIN AMINO ACID TRANSPORT SYSTEM PERMEASE PROTEIN LIVH"/>
    <property type="match status" value="1"/>
</dbReference>
<feature type="transmembrane region" description="Helical" evidence="9">
    <location>
        <begin position="127"/>
        <end position="156"/>
    </location>
</feature>
<feature type="transmembrane region" description="Helical" evidence="9">
    <location>
        <begin position="59"/>
        <end position="83"/>
    </location>
</feature>
<dbReference type="CDD" id="cd06582">
    <property type="entry name" value="TM_PBP1_LivH_like"/>
    <property type="match status" value="1"/>
</dbReference>
<keyword evidence="4 9" id="KW-0812">Transmembrane</keyword>
<feature type="transmembrane region" description="Helical" evidence="9">
    <location>
        <begin position="214"/>
        <end position="232"/>
    </location>
</feature>
<keyword evidence="11" id="KW-1185">Reference proteome</keyword>
<comment type="subcellular location">
    <subcellularLocation>
        <location evidence="1">Cell membrane</location>
        <topology evidence="1">Multi-pass membrane protein</topology>
    </subcellularLocation>
</comment>
<keyword evidence="6 9" id="KW-1133">Transmembrane helix</keyword>
<dbReference type="InterPro" id="IPR001851">
    <property type="entry name" value="ABC_transp_permease"/>
</dbReference>
<keyword evidence="2" id="KW-0813">Transport</keyword>
<dbReference type="RefSeq" id="WP_367992491.1">
    <property type="nucleotide sequence ID" value="NZ_JBFPJR010000008.1"/>
</dbReference>
<dbReference type="Pfam" id="PF02653">
    <property type="entry name" value="BPD_transp_2"/>
    <property type="match status" value="1"/>
</dbReference>
<accession>A0ABV3SWP5</accession>
<evidence type="ECO:0000256" key="9">
    <source>
        <dbReference type="SAM" id="Phobius"/>
    </source>
</evidence>
<evidence type="ECO:0000256" key="1">
    <source>
        <dbReference type="ARBA" id="ARBA00004651"/>
    </source>
</evidence>
<evidence type="ECO:0000256" key="4">
    <source>
        <dbReference type="ARBA" id="ARBA00022692"/>
    </source>
</evidence>
<dbReference type="EMBL" id="JBFPJR010000008">
    <property type="protein sequence ID" value="MEX0427273.1"/>
    <property type="molecule type" value="Genomic_DNA"/>
</dbReference>
<gene>
    <name evidence="10" type="ORF">AB3X52_06555</name>
</gene>
<evidence type="ECO:0000256" key="8">
    <source>
        <dbReference type="ARBA" id="ARBA00037998"/>
    </source>
</evidence>
<feature type="transmembrane region" description="Helical" evidence="9">
    <location>
        <begin position="6"/>
        <end position="27"/>
    </location>
</feature>
<reference evidence="10 11" key="1">
    <citation type="submission" date="2024-07" db="EMBL/GenBank/DDBJ databases">
        <authorList>
            <person name="Lee S."/>
            <person name="Kang M."/>
        </authorList>
    </citation>
    <scope>NUCLEOTIDE SEQUENCE [LARGE SCALE GENOMIC DNA]</scope>
    <source>
        <strain evidence="10 11">DS6</strain>
    </source>
</reference>
<comment type="caution">
    <text evidence="10">The sequence shown here is derived from an EMBL/GenBank/DDBJ whole genome shotgun (WGS) entry which is preliminary data.</text>
</comment>
<dbReference type="Proteomes" id="UP001556631">
    <property type="component" value="Unassembled WGS sequence"/>
</dbReference>